<dbReference type="SMART" id="SM00326">
    <property type="entry name" value="SH3"/>
    <property type="match status" value="1"/>
</dbReference>
<dbReference type="PANTHER" id="PTHR14167">
    <property type="entry name" value="SH3 DOMAIN-CONTAINING"/>
    <property type="match status" value="1"/>
</dbReference>
<dbReference type="GO" id="GO:0016020">
    <property type="term" value="C:membrane"/>
    <property type="evidence" value="ECO:0007669"/>
    <property type="project" value="UniProtKB-SubCell"/>
</dbReference>
<feature type="region of interest" description="Disordered" evidence="9">
    <location>
        <begin position="176"/>
        <end position="196"/>
    </location>
</feature>
<keyword evidence="4 8" id="KW-0728">SH3 domain</keyword>
<accession>A0A9J7HUY3</accession>
<sequence length="393" mass="44700">MSLAGLKKQLNKANQSIREKIGGAEATKLDDDFLEMEKKIDTMDELSIELITKTKEYLQPNPASRARLAAQNQFSKIRGQARTTQYPQPEGTLGDCMMKYGRELSEGSVSSEYDWRNYGEALSEMGETLKQMAEVKYNLDATVKQNYLDPLQQLHEKDIKEVLHHRKKLQGRRLDYDCKKRQKEKGSGSKVSDDDLRSAMEKFEESKELAENGMYNLLESDVEQISQLQTLANSMLEYHQQSTELMEQLCSKLQSRVDDASSRPRAHHHPKKVTEDLLDHYNGTDSTDAPPAYASISAKERTTWYVETDETESGDLLVDTIADSPSHQHQPPQQPCCKALYDFDPENEGELGFQEGDLITLTNRIDENWFEGTVKGQSGFFPVNYVEVVVPLL</sequence>
<dbReference type="PRINTS" id="PR00499">
    <property type="entry name" value="P67PHOX"/>
</dbReference>
<dbReference type="InterPro" id="IPR035824">
    <property type="entry name" value="Endophilin_A_SH3"/>
</dbReference>
<evidence type="ECO:0000256" key="3">
    <source>
        <dbReference type="ARBA" id="ARBA00006697"/>
    </source>
</evidence>
<reference evidence="12" key="1">
    <citation type="journal article" date="2020" name="Nat. Ecol. Evol.">
        <title>Deeply conserved synteny resolves early events in vertebrate evolution.</title>
        <authorList>
            <person name="Simakov O."/>
            <person name="Marletaz F."/>
            <person name="Yue J.X."/>
            <person name="O'Connell B."/>
            <person name="Jenkins J."/>
            <person name="Brandt A."/>
            <person name="Calef R."/>
            <person name="Tung C.H."/>
            <person name="Huang T.K."/>
            <person name="Schmutz J."/>
            <person name="Satoh N."/>
            <person name="Yu J.K."/>
            <person name="Putnam N.H."/>
            <person name="Green R.E."/>
            <person name="Rokhsar D.S."/>
        </authorList>
    </citation>
    <scope>NUCLEOTIDE SEQUENCE [LARGE SCALE GENOMIC DNA]</scope>
    <source>
        <strain evidence="12">S238N-H82</strain>
    </source>
</reference>
<keyword evidence="12" id="KW-1185">Reference proteome</keyword>
<dbReference type="AlphaFoldDB" id="A0A9J7HUY3"/>
<evidence type="ECO:0000256" key="7">
    <source>
        <dbReference type="ARBA" id="ARBA00023136"/>
    </source>
</evidence>
<dbReference type="InterPro" id="IPR050384">
    <property type="entry name" value="Endophilin_SH3RF"/>
</dbReference>
<name>A0A9J7HUY3_BRAFL</name>
<evidence type="ECO:0000256" key="8">
    <source>
        <dbReference type="PROSITE-ProRule" id="PRU00192"/>
    </source>
</evidence>
<dbReference type="PROSITE" id="PS50002">
    <property type="entry name" value="SH3"/>
    <property type="match status" value="1"/>
</dbReference>
<evidence type="ECO:0000256" key="6">
    <source>
        <dbReference type="ARBA" id="ARBA00023054"/>
    </source>
</evidence>
<dbReference type="GeneID" id="118409248"/>
<keyword evidence="5" id="KW-0254">Endocytosis</keyword>
<reference evidence="13" key="2">
    <citation type="submission" date="2025-08" db="UniProtKB">
        <authorList>
            <consortium name="RefSeq"/>
        </authorList>
    </citation>
    <scope>IDENTIFICATION</scope>
    <source>
        <strain evidence="13">S238N-H82</strain>
        <tissue evidence="13">Testes</tissue>
    </source>
</reference>
<evidence type="ECO:0000256" key="5">
    <source>
        <dbReference type="ARBA" id="ARBA00022583"/>
    </source>
</evidence>
<dbReference type="CDD" id="cd07592">
    <property type="entry name" value="BAR_Endophilin_A"/>
    <property type="match status" value="1"/>
</dbReference>
<evidence type="ECO:0000313" key="12">
    <source>
        <dbReference type="Proteomes" id="UP000001554"/>
    </source>
</evidence>
<evidence type="ECO:0000313" key="13">
    <source>
        <dbReference type="RefSeq" id="XP_035666016.1"/>
    </source>
</evidence>
<dbReference type="PANTHER" id="PTHR14167:SF81">
    <property type="entry name" value="ENDOPHILIN-A"/>
    <property type="match status" value="1"/>
</dbReference>
<evidence type="ECO:0000259" key="10">
    <source>
        <dbReference type="PROSITE" id="PS50002"/>
    </source>
</evidence>
<dbReference type="RefSeq" id="XP_035666016.1">
    <property type="nucleotide sequence ID" value="XM_035810123.1"/>
</dbReference>
<keyword evidence="7" id="KW-0472">Membrane</keyword>
<dbReference type="GO" id="GO:0006897">
    <property type="term" value="P:endocytosis"/>
    <property type="evidence" value="ECO:0007669"/>
    <property type="project" value="UniProtKB-KW"/>
</dbReference>
<organism evidence="12 13">
    <name type="scientific">Branchiostoma floridae</name>
    <name type="common">Florida lancelet</name>
    <name type="synonym">Amphioxus</name>
    <dbReference type="NCBI Taxonomy" id="7739"/>
    <lineage>
        <taxon>Eukaryota</taxon>
        <taxon>Metazoa</taxon>
        <taxon>Chordata</taxon>
        <taxon>Cephalochordata</taxon>
        <taxon>Leptocardii</taxon>
        <taxon>Amphioxiformes</taxon>
        <taxon>Branchiostomatidae</taxon>
        <taxon>Branchiostoma</taxon>
    </lineage>
</organism>
<dbReference type="Pfam" id="PF14604">
    <property type="entry name" value="SH3_9"/>
    <property type="match status" value="1"/>
</dbReference>
<dbReference type="SUPFAM" id="SSF50044">
    <property type="entry name" value="SH3-domain"/>
    <property type="match status" value="1"/>
</dbReference>
<dbReference type="SMART" id="SM00721">
    <property type="entry name" value="BAR"/>
    <property type="match status" value="1"/>
</dbReference>
<dbReference type="CDD" id="cd11803">
    <property type="entry name" value="SH3_Endophilin_A"/>
    <property type="match status" value="1"/>
</dbReference>
<feature type="domain" description="BAR" evidence="11">
    <location>
        <begin position="18"/>
        <end position="262"/>
    </location>
</feature>
<evidence type="ECO:0000259" key="11">
    <source>
        <dbReference type="PROSITE" id="PS51021"/>
    </source>
</evidence>
<dbReference type="PROSITE" id="PS51021">
    <property type="entry name" value="BAR"/>
    <property type="match status" value="1"/>
</dbReference>
<evidence type="ECO:0000256" key="9">
    <source>
        <dbReference type="SAM" id="MobiDB-lite"/>
    </source>
</evidence>
<keyword evidence="6" id="KW-0175">Coiled coil</keyword>
<dbReference type="PRINTS" id="PR00452">
    <property type="entry name" value="SH3DOMAIN"/>
</dbReference>
<dbReference type="InterPro" id="IPR036028">
    <property type="entry name" value="SH3-like_dom_sf"/>
</dbReference>
<dbReference type="Proteomes" id="UP000001554">
    <property type="component" value="Chromosome 2"/>
</dbReference>
<gene>
    <name evidence="13" type="primary">LOC118409248</name>
</gene>
<evidence type="ECO:0000256" key="2">
    <source>
        <dbReference type="ARBA" id="ARBA00004412"/>
    </source>
</evidence>
<comment type="subcellular location">
    <subcellularLocation>
        <location evidence="2">Early endosome</location>
    </subcellularLocation>
    <subcellularLocation>
        <location evidence="1">Membrane</location>
        <topology evidence="1">Peripheral membrane protein</topology>
    </subcellularLocation>
</comment>
<evidence type="ECO:0000256" key="4">
    <source>
        <dbReference type="ARBA" id="ARBA00022443"/>
    </source>
</evidence>
<evidence type="ECO:0000256" key="1">
    <source>
        <dbReference type="ARBA" id="ARBA00004170"/>
    </source>
</evidence>
<dbReference type="InterPro" id="IPR004148">
    <property type="entry name" value="BAR_dom"/>
</dbReference>
<dbReference type="FunFam" id="2.30.30.40:FF:000053">
    <property type="entry name" value="endophilin-A1 isoform X2"/>
    <property type="match status" value="1"/>
</dbReference>
<dbReference type="SUPFAM" id="SSF103657">
    <property type="entry name" value="BAR/IMD domain-like"/>
    <property type="match status" value="1"/>
</dbReference>
<feature type="domain" description="SH3" evidence="10">
    <location>
        <begin position="332"/>
        <end position="391"/>
    </location>
</feature>
<dbReference type="Pfam" id="PF03114">
    <property type="entry name" value="BAR"/>
    <property type="match status" value="1"/>
</dbReference>
<dbReference type="InterPro" id="IPR001452">
    <property type="entry name" value="SH3_domain"/>
</dbReference>
<protein>
    <submittedName>
        <fullName evidence="13">Endophilin-A3-like isoform X7</fullName>
    </submittedName>
</protein>
<dbReference type="GO" id="GO:0005769">
    <property type="term" value="C:early endosome"/>
    <property type="evidence" value="ECO:0007669"/>
    <property type="project" value="UniProtKB-SubCell"/>
</dbReference>
<dbReference type="Gene3D" id="1.20.1270.60">
    <property type="entry name" value="Arfaptin homology (AH) domain/BAR domain"/>
    <property type="match status" value="1"/>
</dbReference>
<dbReference type="Gene3D" id="2.30.30.40">
    <property type="entry name" value="SH3 Domains"/>
    <property type="match status" value="1"/>
</dbReference>
<dbReference type="InterPro" id="IPR027267">
    <property type="entry name" value="AH/BAR_dom_sf"/>
</dbReference>
<proteinExistence type="inferred from homology"/>
<comment type="similarity">
    <text evidence="3">Belongs to the endophilin family.</text>
</comment>